<dbReference type="SUPFAM" id="SSF52058">
    <property type="entry name" value="L domain-like"/>
    <property type="match status" value="1"/>
</dbReference>
<sequence length="428" mass="49716">MHSGKELSFKLGEAEIKPAEMELRKVLGIDKNAKKDDTASNDVYSTNNRQETASQLSSLTGSRYKNIRYRKSIYRKGNTKRTEVTFLDHVQDEQKTSLPRDVTGPGVSCVSRNKHMRKSSRNEKLEEWVRTNESAKGIIKIGGEKKTLEARKLDENDYIYKWLNGLRGDDSNYRPNKNTKIIDQFHYVISPSDNRIWLTLTHNNMFSVHNVLFLFPMYTTPFESLTHLDISHNQLSWIPAQIGQLVSLRYLNLSHNLIGELPCQIAIKMNGLQQLDISNNPLVKQIENRFELSYSTNSAVPKLSELCYRECLNRHKEFLNSKYVTKRKYLTEVVRSTLLHPKKRVCSTCDCLHTEYAATLLHFTWVCLVPDVPLRYDFCSIRCAKQFEEDRAREKAMEEEKKKRRRARFGLESDDQDTSTTNHSNHSN</sequence>
<dbReference type="Proteomes" id="UP000789342">
    <property type="component" value="Unassembled WGS sequence"/>
</dbReference>
<feature type="region of interest" description="Disordered" evidence="3">
    <location>
        <begin position="394"/>
        <end position="428"/>
    </location>
</feature>
<dbReference type="EMBL" id="CAJVPV010000957">
    <property type="protein sequence ID" value="CAG8481234.1"/>
    <property type="molecule type" value="Genomic_DNA"/>
</dbReference>
<reference evidence="4" key="1">
    <citation type="submission" date="2021-06" db="EMBL/GenBank/DDBJ databases">
        <authorList>
            <person name="Kallberg Y."/>
            <person name="Tangrot J."/>
            <person name="Rosling A."/>
        </authorList>
    </citation>
    <scope>NUCLEOTIDE SEQUENCE</scope>
    <source>
        <strain evidence="4">CL551</strain>
    </source>
</reference>
<gene>
    <name evidence="4" type="ORF">AMORRO_LOCUS2317</name>
</gene>
<evidence type="ECO:0000313" key="4">
    <source>
        <dbReference type="EMBL" id="CAG8481234.1"/>
    </source>
</evidence>
<keyword evidence="5" id="KW-1185">Reference proteome</keyword>
<dbReference type="Pfam" id="PF13855">
    <property type="entry name" value="LRR_8"/>
    <property type="match status" value="1"/>
</dbReference>
<comment type="caution">
    <text evidence="4">The sequence shown here is derived from an EMBL/GenBank/DDBJ whole genome shotgun (WGS) entry which is preliminary data.</text>
</comment>
<evidence type="ECO:0000313" key="5">
    <source>
        <dbReference type="Proteomes" id="UP000789342"/>
    </source>
</evidence>
<feature type="compositionally biased region" description="Polar residues" evidence="3">
    <location>
        <begin position="40"/>
        <end position="59"/>
    </location>
</feature>
<dbReference type="InterPro" id="IPR001611">
    <property type="entry name" value="Leu-rich_rpt"/>
</dbReference>
<dbReference type="PANTHER" id="PTHR48051:SF1">
    <property type="entry name" value="RAS SUPPRESSOR PROTEIN 1"/>
    <property type="match status" value="1"/>
</dbReference>
<feature type="region of interest" description="Disordered" evidence="3">
    <location>
        <begin position="35"/>
        <end position="59"/>
    </location>
</feature>
<dbReference type="PROSITE" id="PS51450">
    <property type="entry name" value="LRR"/>
    <property type="match status" value="2"/>
</dbReference>
<evidence type="ECO:0000256" key="3">
    <source>
        <dbReference type="SAM" id="MobiDB-lite"/>
    </source>
</evidence>
<name>A0A9N8ZAX4_9GLOM</name>
<organism evidence="4 5">
    <name type="scientific">Acaulospora morrowiae</name>
    <dbReference type="NCBI Taxonomy" id="94023"/>
    <lineage>
        <taxon>Eukaryota</taxon>
        <taxon>Fungi</taxon>
        <taxon>Fungi incertae sedis</taxon>
        <taxon>Mucoromycota</taxon>
        <taxon>Glomeromycotina</taxon>
        <taxon>Glomeromycetes</taxon>
        <taxon>Diversisporales</taxon>
        <taxon>Acaulosporaceae</taxon>
        <taxon>Acaulospora</taxon>
    </lineage>
</organism>
<feature type="compositionally biased region" description="Polar residues" evidence="3">
    <location>
        <begin position="418"/>
        <end position="428"/>
    </location>
</feature>
<dbReference type="OrthoDB" id="2367087at2759"/>
<dbReference type="PRINTS" id="PR00019">
    <property type="entry name" value="LEURICHRPT"/>
</dbReference>
<dbReference type="InterPro" id="IPR050216">
    <property type="entry name" value="LRR_domain-containing"/>
</dbReference>
<evidence type="ECO:0000256" key="1">
    <source>
        <dbReference type="ARBA" id="ARBA00022614"/>
    </source>
</evidence>
<dbReference type="PANTHER" id="PTHR48051">
    <property type="match status" value="1"/>
</dbReference>
<keyword evidence="2" id="KW-0677">Repeat</keyword>
<keyword evidence="1" id="KW-0433">Leucine-rich repeat</keyword>
<accession>A0A9N8ZAX4</accession>
<dbReference type="AlphaFoldDB" id="A0A9N8ZAX4"/>
<dbReference type="GO" id="GO:0005737">
    <property type="term" value="C:cytoplasm"/>
    <property type="evidence" value="ECO:0007669"/>
    <property type="project" value="TreeGrafter"/>
</dbReference>
<proteinExistence type="predicted"/>
<evidence type="ECO:0000256" key="2">
    <source>
        <dbReference type="ARBA" id="ARBA00022737"/>
    </source>
</evidence>
<dbReference type="Gene3D" id="3.80.10.10">
    <property type="entry name" value="Ribonuclease Inhibitor"/>
    <property type="match status" value="1"/>
</dbReference>
<dbReference type="InterPro" id="IPR032675">
    <property type="entry name" value="LRR_dom_sf"/>
</dbReference>
<protein>
    <submittedName>
        <fullName evidence="4">14693_t:CDS:1</fullName>
    </submittedName>
</protein>